<proteinExistence type="predicted"/>
<reference evidence="1 2" key="1">
    <citation type="submission" date="2018-08" db="EMBL/GenBank/DDBJ databases">
        <authorList>
            <consortium name="Pathogen Informatics"/>
        </authorList>
    </citation>
    <scope>NUCLEOTIDE SEQUENCE [LARGE SCALE GENOMIC DNA]</scope>
    <source>
        <strain evidence="1 2">EuSCAPE_TR218</strain>
    </source>
</reference>
<name>A0ABD7PCY2_KLEVA</name>
<gene>
    <name evidence="1" type="ORF">SAMEA3729809_04919</name>
</gene>
<organism evidence="1 2">
    <name type="scientific">Klebsiella variicola</name>
    <dbReference type="NCBI Taxonomy" id="244366"/>
    <lineage>
        <taxon>Bacteria</taxon>
        <taxon>Pseudomonadati</taxon>
        <taxon>Pseudomonadota</taxon>
        <taxon>Gammaproteobacteria</taxon>
        <taxon>Enterobacterales</taxon>
        <taxon>Enterobacteriaceae</taxon>
        <taxon>Klebsiella/Raoultella group</taxon>
        <taxon>Klebsiella</taxon>
        <taxon>Klebsiella pneumoniae complex</taxon>
    </lineage>
</organism>
<dbReference type="RefSeq" id="WP_032736475.1">
    <property type="nucleotide sequence ID" value="NZ_BIGP01000007.1"/>
</dbReference>
<dbReference type="Proteomes" id="UP000258928">
    <property type="component" value="Unassembled WGS sequence"/>
</dbReference>
<dbReference type="AlphaFoldDB" id="A0ABD7PCY2"/>
<protein>
    <submittedName>
        <fullName evidence="1">Uncharacterized protein</fullName>
    </submittedName>
</protein>
<dbReference type="EMBL" id="UKAS01000026">
    <property type="protein sequence ID" value="SXF98387.1"/>
    <property type="molecule type" value="Genomic_DNA"/>
</dbReference>
<sequence length="69" mass="7328">MASNDIFSALVESIGVADNILQQNKNLTAQDRQKMTAIKNALLSWKGTAFGLRDYAIGGGTAATANDKK</sequence>
<comment type="caution">
    <text evidence="1">The sequence shown here is derived from an EMBL/GenBank/DDBJ whole genome shotgun (WGS) entry which is preliminary data.</text>
</comment>
<evidence type="ECO:0000313" key="2">
    <source>
        <dbReference type="Proteomes" id="UP000258928"/>
    </source>
</evidence>
<evidence type="ECO:0000313" key="1">
    <source>
        <dbReference type="EMBL" id="SXF98387.1"/>
    </source>
</evidence>
<accession>A0ABD7PCY2</accession>